<evidence type="ECO:0000313" key="7">
    <source>
        <dbReference type="EMBL" id="CAB4913144.1"/>
    </source>
</evidence>
<dbReference type="EMBL" id="CAFAAV010000040">
    <property type="protein sequence ID" value="CAB4810803.1"/>
    <property type="molecule type" value="Genomic_DNA"/>
</dbReference>
<dbReference type="EMBL" id="CAFBMT010000002">
    <property type="protein sequence ID" value="CAB4913144.1"/>
    <property type="molecule type" value="Genomic_DNA"/>
</dbReference>
<evidence type="ECO:0000313" key="4">
    <source>
        <dbReference type="EMBL" id="CAB4735991.1"/>
    </source>
</evidence>
<evidence type="ECO:0000313" key="6">
    <source>
        <dbReference type="EMBL" id="CAB4850320.1"/>
    </source>
</evidence>
<proteinExistence type="predicted"/>
<evidence type="ECO:0000313" key="8">
    <source>
        <dbReference type="EMBL" id="CAB4998676.1"/>
    </source>
</evidence>
<dbReference type="PANTHER" id="PTHR43540:SF6">
    <property type="entry name" value="ISOCHORISMATASE-LIKE DOMAIN-CONTAINING PROTEIN"/>
    <property type="match status" value="1"/>
</dbReference>
<organism evidence="6">
    <name type="scientific">freshwater metagenome</name>
    <dbReference type="NCBI Taxonomy" id="449393"/>
    <lineage>
        <taxon>unclassified sequences</taxon>
        <taxon>metagenomes</taxon>
        <taxon>ecological metagenomes</taxon>
    </lineage>
</organism>
<evidence type="ECO:0000259" key="2">
    <source>
        <dbReference type="Pfam" id="PF00857"/>
    </source>
</evidence>
<name>A0A6J7BY20_9ZZZZ</name>
<sequence>MALDVRPHIDPACTAIVNMECQVNLLGEQSILPGLAAAAQQLGLVDNCAAMFAAGRSKGVRIFYCTDERRPDGFGFARNTMVHLRMSGGGDGSGGHGPVMSKIAPQPEDVVFRREQGLTGFYATGLDSYLRNTGVSTLIVTGVSLNIAVLGTAIEAMNAGYTVVVPSDCVASDPPEYAEHALKYTMRNIAFVVPSATIIDAWS</sequence>
<dbReference type="PANTHER" id="PTHR43540">
    <property type="entry name" value="PEROXYUREIDOACRYLATE/UREIDOACRYLATE AMIDOHYDROLASE-RELATED"/>
    <property type="match status" value="1"/>
</dbReference>
<dbReference type="EMBL" id="CAFBIY010000052">
    <property type="protein sequence ID" value="CAB4850320.1"/>
    <property type="molecule type" value="Genomic_DNA"/>
</dbReference>
<dbReference type="GO" id="GO:0016787">
    <property type="term" value="F:hydrolase activity"/>
    <property type="evidence" value="ECO:0007669"/>
    <property type="project" value="UniProtKB-KW"/>
</dbReference>
<reference evidence="6" key="1">
    <citation type="submission" date="2020-05" db="EMBL/GenBank/DDBJ databases">
        <authorList>
            <person name="Chiriac C."/>
            <person name="Salcher M."/>
            <person name="Ghai R."/>
            <person name="Kavagutti S V."/>
        </authorList>
    </citation>
    <scope>NUCLEOTIDE SEQUENCE</scope>
</reference>
<dbReference type="EMBL" id="CAEZYF010000019">
    <property type="protein sequence ID" value="CAB4735991.1"/>
    <property type="molecule type" value="Genomic_DNA"/>
</dbReference>
<feature type="domain" description="Isochorismatase-like" evidence="2">
    <location>
        <begin position="14"/>
        <end position="193"/>
    </location>
</feature>
<dbReference type="InterPro" id="IPR000868">
    <property type="entry name" value="Isochorismatase-like_dom"/>
</dbReference>
<dbReference type="CDD" id="cd00431">
    <property type="entry name" value="cysteine_hydrolases"/>
    <property type="match status" value="1"/>
</dbReference>
<accession>A0A6J7BY20</accession>
<gene>
    <name evidence="4" type="ORF">UFOPK2656_02541</name>
    <name evidence="5" type="ORF">UFOPK3099_00726</name>
    <name evidence="6" type="ORF">UFOPK3267_01152</name>
    <name evidence="7" type="ORF">UFOPK3651_00341</name>
    <name evidence="8" type="ORF">UFOPK3931_01979</name>
    <name evidence="3" type="ORF">UFOPK4189_00234</name>
</gene>
<dbReference type="InterPro" id="IPR050272">
    <property type="entry name" value="Isochorismatase-like_hydrls"/>
</dbReference>
<dbReference type="Gene3D" id="3.40.50.850">
    <property type="entry name" value="Isochorismatase-like"/>
    <property type="match status" value="1"/>
</dbReference>
<dbReference type="AlphaFoldDB" id="A0A6J7BY20"/>
<dbReference type="EMBL" id="CAESGF010000001">
    <property type="protein sequence ID" value="CAB4362459.1"/>
    <property type="molecule type" value="Genomic_DNA"/>
</dbReference>
<evidence type="ECO:0000313" key="3">
    <source>
        <dbReference type="EMBL" id="CAB4362459.1"/>
    </source>
</evidence>
<keyword evidence="1" id="KW-0378">Hydrolase</keyword>
<evidence type="ECO:0000313" key="5">
    <source>
        <dbReference type="EMBL" id="CAB4810803.1"/>
    </source>
</evidence>
<dbReference type="Pfam" id="PF00857">
    <property type="entry name" value="Isochorismatase"/>
    <property type="match status" value="1"/>
</dbReference>
<dbReference type="SUPFAM" id="SSF52499">
    <property type="entry name" value="Isochorismatase-like hydrolases"/>
    <property type="match status" value="1"/>
</dbReference>
<dbReference type="EMBL" id="CAFBOL010000057">
    <property type="protein sequence ID" value="CAB4998676.1"/>
    <property type="molecule type" value="Genomic_DNA"/>
</dbReference>
<protein>
    <submittedName>
        <fullName evidence="6">Unannotated protein</fullName>
    </submittedName>
</protein>
<dbReference type="InterPro" id="IPR036380">
    <property type="entry name" value="Isochorismatase-like_sf"/>
</dbReference>
<evidence type="ECO:0000256" key="1">
    <source>
        <dbReference type="ARBA" id="ARBA00022801"/>
    </source>
</evidence>